<evidence type="ECO:0000313" key="5">
    <source>
        <dbReference type="Proteomes" id="UP000618931"/>
    </source>
</evidence>
<feature type="domain" description="SUEL-type lectin" evidence="2">
    <location>
        <begin position="632"/>
        <end position="724"/>
    </location>
</feature>
<keyword evidence="1" id="KW-0732">Signal</keyword>
<evidence type="ECO:0000259" key="2">
    <source>
        <dbReference type="PROSITE" id="PS50228"/>
    </source>
</evidence>
<dbReference type="EMBL" id="JADQDM010000011">
    <property type="protein sequence ID" value="MBF9222993.1"/>
    <property type="molecule type" value="Genomic_DNA"/>
</dbReference>
<evidence type="ECO:0000259" key="3">
    <source>
        <dbReference type="PROSITE" id="PS50853"/>
    </source>
</evidence>
<dbReference type="CDD" id="cd22842">
    <property type="entry name" value="Gal_Rha_Lectin_BGal"/>
    <property type="match status" value="1"/>
</dbReference>
<dbReference type="Pfam" id="PF19078">
    <property type="entry name" value="Big_12"/>
    <property type="match status" value="1"/>
</dbReference>
<dbReference type="Proteomes" id="UP000618931">
    <property type="component" value="Unassembled WGS sequence"/>
</dbReference>
<dbReference type="InterPro" id="IPR036116">
    <property type="entry name" value="FN3_sf"/>
</dbReference>
<reference evidence="4 5" key="1">
    <citation type="submission" date="2020-11" db="EMBL/GenBank/DDBJ databases">
        <authorList>
            <person name="Kim M.K."/>
        </authorList>
    </citation>
    <scope>NUCLEOTIDE SEQUENCE [LARGE SCALE GENOMIC DNA]</scope>
    <source>
        <strain evidence="4 5">BT662</strain>
    </source>
</reference>
<organism evidence="4 5">
    <name type="scientific">Hymenobacter ruricola</name>
    <dbReference type="NCBI Taxonomy" id="2791023"/>
    <lineage>
        <taxon>Bacteria</taxon>
        <taxon>Pseudomonadati</taxon>
        <taxon>Bacteroidota</taxon>
        <taxon>Cytophagia</taxon>
        <taxon>Cytophagales</taxon>
        <taxon>Hymenobacteraceae</taxon>
        <taxon>Hymenobacter</taxon>
    </lineage>
</organism>
<dbReference type="NCBIfam" id="TIGR04183">
    <property type="entry name" value="Por_Secre_tail"/>
    <property type="match status" value="1"/>
</dbReference>
<dbReference type="RefSeq" id="WP_196294441.1">
    <property type="nucleotide sequence ID" value="NZ_JADQDM010000011.1"/>
</dbReference>
<feature type="domain" description="Fibronectin type-III" evidence="3">
    <location>
        <begin position="484"/>
        <end position="585"/>
    </location>
</feature>
<dbReference type="InterPro" id="IPR000922">
    <property type="entry name" value="Lectin_gal-bd_dom"/>
</dbReference>
<dbReference type="Pfam" id="PF19077">
    <property type="entry name" value="Big_13"/>
    <property type="match status" value="2"/>
</dbReference>
<sequence length="2245" mass="224414">MKQKLPLLLLLLLAVWGARAQAPTWQSALSSTAVDVRAVATNAAGDVFVTGSFTGTVTFGPNTLNSSSPDADMFVAKWAAGASTWAWAASGGGGTPGDAGDANDMGNAIAVNGNRVYVAGQFRSATAFFGSTSLTNGGLNDMFVARFTDNTTSVTTVGARGSSNAAASDLAYGLAVNPTNGNVYVTGYFGGSASLTATISGSALTSAGSADVYVAKYLDNGSGLTNGGATRAGGTSSEVATCLALNGNTLYVGGRFNSGTAVFGSSSLTNVVTTNLFVARFTDTTPTATGGVTANNAVSGGGNDGTEGVQGIAVSGSSVYVTGRMASTTAGIAGSTLTNAAALAFDHFVAKYTDNGTALTNGYAVRDGGTGNENNSPFGNAGISVSGTSVYVASDFDATATIAGTGLTNLGGTDVYVAKYTDTGSTLSGSGALRGGGTGNDASYGLAVNGTQGVVGGTTTTPSNFGTALATGSSFAARLSFGLPPTVTTNAAGSIATTSAVLGGNVTADGGATVTDRGVVYSSSATTPAIGGTGVTQAPNGAGTGTFSATISGLAPSTTYYVRAYATNSAGTSYGSVQTFTTQAIAVATAQNVTVQLAANGTATLNASSVNNGSTGSGTLTYTIQKIAFGKVNENSTLTLTTPNGANFTAIRFASYGTPLEYSNGNYGLGSCNAANSVATATNAYVGRSSGSMYASNTDTRNNPVLNDPCGGTPKFLAVQAAYSADAASLSYDCTEASKIQYVLLTVTDGNGSTSTSVAQVTVNPPPTASFTLNTSTGTVGTNVTATGTNLSGATGLTVNGTAATISNLTATGFTFVVPTGATSGNVVLTLPCGQTPGVAFTVQTVAPVLTTPANNSLVNTTTPTFSGTAPAGSTVAVYVDGNATPIGTTVATGGTWSLAQPTALTQGSHTVRATAQATGQAVSAVSNTNTFTVDSVLPTVTLSSATVSNNGATTTSPVTFTAQFSESVGATFTSADIALSAGSSIASFTANSSPANSYTFTVTPAVGSVSVNIAAGVAQDAAGNGNSAATPNPYTFTYSLPSVAVQSVTGLTPSPTATAQVNYRVVFSNSVSGLSPGNFNVTTTGSVSGASVASVSGSGTTYTVTVNTGTGDGTLRLDVNNGAGVTPGPSNVPYTSGTTYTITKSFPAAPTLAIVGTGGTGTDATAFVDVVQVLSGGTAFANGLQNSSFETHGPYNNGSNTFSYGTSGAVWAFNARAGISDQGSAFTPVTPIPNGIAVAFVQSNSGGNGQLQQNLAVPTGSNYQVSFQAAQRLCCTTLDQALNVFLNGVFLGNIQPRDNGLYQTFTSASFNVTAPALTASISSSAGASGSTTGTSPIPFTVTFSQAVTGFDASDVTVTNGTVTGGTVSGSGATYTFSVTPTANGLVTVNVPASAAVDANNTGNSSAPQFSITYAQPVTAAPVVTAPANGSLTNNATPTYLGTAPAGSTVAVYVDGNATPIGTTPADGAGAWSLAQPTDLTQGSHTVRATAQSPGAAVSASSATITFTVDSVPPTVDISSAAGPSGSSTGTTPIPFTVRFLENVTGFVAGDVTVINGTITGGIVNGTSPGSVFTFTVTPTTPGTPTTVNVPANVAQDAAGNGNTAATAPYSLTYIVPVTAVIWNGSQSTDWYTAANWTPNTVPTISLDATIPASTPNQPFIGAGTAFARNLTLNTGATLTQTGGTLDVRADLTNNGTFRPTGGTVVLGTTFQTNGPNLLGSGAVRFWDLTVNPNGVLLSTSAGASVQHLLTMNGAFVTQGNTFTLESNAMSTALVVNNPGGFVFGTATVQRYLDPNPNFGLGYRHYSSPVVSTTVADLATSTFTPVVNQQYNTVGNTVTTFPTVFGYDESRVNGTNATTQGFDQGFFSPATLGDQLTVGRGYTVNIDAASKVDLTGALNNGTVGVGALSRGTEANSGWHLLGNPYPAPLDWSVARTSLPAGVIDAVYVFKSSSQYAGIYQFYQNGFGTLPNGLIGSMQGFFVRVSQTVPTFNFLNAWRSTTYQNPAFNRTATDLRPSVQLELVSAQGARDAAFVYFEQGATAGLDDHYDAAKLLNTTGLNLASVVAVGQNLAVNGLPPMGTSSLTVPLSIGLPATGTYTLHAAQLLNFGSGEQPFLRDLQLGTLTDLSLHPDYAFTMNAANHTPRFELVFGPAQVLGTAAAALAAQVAVFPNPASKAVFVELPAAMNRKAVTAALLDALGRVVTQQVLPAGLATHTLPLTGLATGVYSLRLQTEAGVVVKKLVVE</sequence>
<keyword evidence="5" id="KW-1185">Reference proteome</keyword>
<evidence type="ECO:0000256" key="1">
    <source>
        <dbReference type="SAM" id="SignalP"/>
    </source>
</evidence>
<feature type="chain" id="PRO_5046265829" evidence="1">
    <location>
        <begin position="21"/>
        <end position="2245"/>
    </location>
</feature>
<dbReference type="InterPro" id="IPR026444">
    <property type="entry name" value="Secre_tail"/>
</dbReference>
<dbReference type="PANTHER" id="PTHR34677:SF3">
    <property type="entry name" value="BACTERIAL IG-LIKE DOMAIN-CONTAINING PROTEIN"/>
    <property type="match status" value="1"/>
</dbReference>
<proteinExistence type="predicted"/>
<dbReference type="InterPro" id="IPR003961">
    <property type="entry name" value="FN3_dom"/>
</dbReference>
<name>A0ABS0I7Q5_9BACT</name>
<dbReference type="PANTHER" id="PTHR34677">
    <property type="match status" value="1"/>
</dbReference>
<dbReference type="PROSITE" id="PS50228">
    <property type="entry name" value="SUEL_LECTIN"/>
    <property type="match status" value="1"/>
</dbReference>
<comment type="caution">
    <text evidence="4">The sequence shown here is derived from an EMBL/GenBank/DDBJ whole genome shotgun (WGS) entry which is preliminary data.</text>
</comment>
<dbReference type="Gene3D" id="2.60.40.10">
    <property type="entry name" value="Immunoglobulins"/>
    <property type="match status" value="4"/>
</dbReference>
<protein>
    <submittedName>
        <fullName evidence="4">T9SS type A sorting domain-containing protein</fullName>
    </submittedName>
</protein>
<dbReference type="InterPro" id="IPR044048">
    <property type="entry name" value="Big_12"/>
</dbReference>
<feature type="signal peptide" evidence="1">
    <location>
        <begin position="1"/>
        <end position="20"/>
    </location>
</feature>
<dbReference type="SUPFAM" id="SSF49265">
    <property type="entry name" value="Fibronectin type III"/>
    <property type="match status" value="1"/>
</dbReference>
<accession>A0ABS0I7Q5</accession>
<dbReference type="InterPro" id="IPR013783">
    <property type="entry name" value="Ig-like_fold"/>
</dbReference>
<dbReference type="InterPro" id="IPR044016">
    <property type="entry name" value="Big_13"/>
</dbReference>
<dbReference type="Pfam" id="PF18962">
    <property type="entry name" value="Por_Secre_tail"/>
    <property type="match status" value="1"/>
</dbReference>
<dbReference type="PROSITE" id="PS50853">
    <property type="entry name" value="FN3"/>
    <property type="match status" value="1"/>
</dbReference>
<evidence type="ECO:0000313" key="4">
    <source>
        <dbReference type="EMBL" id="MBF9222993.1"/>
    </source>
</evidence>
<gene>
    <name evidence="4" type="ORF">I2H31_17950</name>
</gene>